<dbReference type="InterPro" id="IPR027417">
    <property type="entry name" value="P-loop_NTPase"/>
</dbReference>
<proteinExistence type="inferred from homology"/>
<dbReference type="HAMAP" id="MF_00235">
    <property type="entry name" value="Adenylate_kinase_Adk"/>
    <property type="match status" value="1"/>
</dbReference>
<feature type="binding site" evidence="5">
    <location>
        <position position="37"/>
    </location>
    <ligand>
        <name>AMP</name>
        <dbReference type="ChEBI" id="CHEBI:456215"/>
    </ligand>
</feature>
<keyword evidence="5 7" id="KW-0067">ATP-binding</keyword>
<evidence type="ECO:0000256" key="6">
    <source>
        <dbReference type="RuleBase" id="RU003330"/>
    </source>
</evidence>
<dbReference type="PROSITE" id="PS00113">
    <property type="entry name" value="ADENYLATE_KINASE"/>
    <property type="match status" value="1"/>
</dbReference>
<dbReference type="EC" id="2.7.4.3" evidence="5 7"/>
<dbReference type="Gene3D" id="3.40.50.300">
    <property type="entry name" value="P-loop containing nucleotide triphosphate hydrolases"/>
    <property type="match status" value="1"/>
</dbReference>
<comment type="similarity">
    <text evidence="5 6">Belongs to the adenylate kinase family.</text>
</comment>
<evidence type="ECO:0000256" key="1">
    <source>
        <dbReference type="ARBA" id="ARBA00022679"/>
    </source>
</evidence>
<evidence type="ECO:0000256" key="2">
    <source>
        <dbReference type="ARBA" id="ARBA00022727"/>
    </source>
</evidence>
<comment type="catalytic activity">
    <reaction evidence="5 7">
        <text>AMP + ATP = 2 ADP</text>
        <dbReference type="Rhea" id="RHEA:12973"/>
        <dbReference type="ChEBI" id="CHEBI:30616"/>
        <dbReference type="ChEBI" id="CHEBI:456215"/>
        <dbReference type="ChEBI" id="CHEBI:456216"/>
        <dbReference type="EC" id="2.7.4.3"/>
    </reaction>
</comment>
<feature type="binding site" evidence="5">
    <location>
        <position position="32"/>
    </location>
    <ligand>
        <name>AMP</name>
        <dbReference type="ChEBI" id="CHEBI:456215"/>
    </ligand>
</feature>
<reference evidence="9" key="1">
    <citation type="journal article" date="2019" name="Int. J. Syst. Evol. Microbiol.">
        <title>The Global Catalogue of Microorganisms (GCM) 10K type strain sequencing project: providing services to taxonomists for standard genome sequencing and annotation.</title>
        <authorList>
            <consortium name="The Broad Institute Genomics Platform"/>
            <consortium name="The Broad Institute Genome Sequencing Center for Infectious Disease"/>
            <person name="Wu L."/>
            <person name="Ma J."/>
        </authorList>
    </citation>
    <scope>NUCLEOTIDE SEQUENCE [LARGE SCALE GENOMIC DNA]</scope>
    <source>
        <strain evidence="9">JCM 16545</strain>
    </source>
</reference>
<dbReference type="PRINTS" id="PR00094">
    <property type="entry name" value="ADENYLTKNASE"/>
</dbReference>
<comment type="subcellular location">
    <subcellularLocation>
        <location evidence="5 7">Cytoplasm</location>
    </subcellularLocation>
</comment>
<accession>A0ABW5E8T0</accession>
<dbReference type="NCBIfam" id="TIGR01351">
    <property type="entry name" value="adk"/>
    <property type="match status" value="1"/>
</dbReference>
<comment type="caution">
    <text evidence="8">The sequence shown here is derived from an EMBL/GenBank/DDBJ whole genome shotgun (WGS) entry which is preliminary data.</text>
</comment>
<evidence type="ECO:0000256" key="3">
    <source>
        <dbReference type="ARBA" id="ARBA00022741"/>
    </source>
</evidence>
<dbReference type="InterPro" id="IPR000850">
    <property type="entry name" value="Adenylat/UMP-CMP_kin"/>
</dbReference>
<feature type="binding site" evidence="5">
    <location>
        <position position="166"/>
    </location>
    <ligand>
        <name>AMP</name>
        <dbReference type="ChEBI" id="CHEBI:456215"/>
    </ligand>
</feature>
<gene>
    <name evidence="5" type="primary">adk</name>
    <name evidence="8" type="ORF">ACFSQZ_12840</name>
</gene>
<evidence type="ECO:0000256" key="7">
    <source>
        <dbReference type="RuleBase" id="RU003331"/>
    </source>
</evidence>
<feature type="binding site" evidence="5">
    <location>
        <position position="125"/>
    </location>
    <ligand>
        <name>ATP</name>
        <dbReference type="ChEBI" id="CHEBI:30616"/>
    </ligand>
</feature>
<organism evidence="8 9">
    <name type="scientific">Rubritalea spongiae</name>
    <dbReference type="NCBI Taxonomy" id="430797"/>
    <lineage>
        <taxon>Bacteria</taxon>
        <taxon>Pseudomonadati</taxon>
        <taxon>Verrucomicrobiota</taxon>
        <taxon>Verrucomicrobiia</taxon>
        <taxon>Verrucomicrobiales</taxon>
        <taxon>Rubritaleaceae</taxon>
        <taxon>Rubritalea</taxon>
    </lineage>
</organism>
<feature type="binding site" evidence="5">
    <location>
        <position position="194"/>
    </location>
    <ligand>
        <name>ATP</name>
        <dbReference type="ChEBI" id="CHEBI:30616"/>
    </ligand>
</feature>
<comment type="caution">
    <text evidence="5">Lacks conserved residue(s) required for the propagation of feature annotation.</text>
</comment>
<dbReference type="PANTHER" id="PTHR23359">
    <property type="entry name" value="NUCLEOTIDE KINASE"/>
    <property type="match status" value="1"/>
</dbReference>
<feature type="binding site" evidence="5">
    <location>
        <begin position="85"/>
        <end position="88"/>
    </location>
    <ligand>
        <name>AMP</name>
        <dbReference type="ChEBI" id="CHEBI:456215"/>
    </ligand>
</feature>
<comment type="subunit">
    <text evidence="5 7">Monomer.</text>
</comment>
<keyword evidence="1 5" id="KW-0808">Transferase</keyword>
<keyword evidence="9" id="KW-1185">Reference proteome</keyword>
<dbReference type="GO" id="GO:0016301">
    <property type="term" value="F:kinase activity"/>
    <property type="evidence" value="ECO:0007669"/>
    <property type="project" value="UniProtKB-KW"/>
</dbReference>
<dbReference type="Proteomes" id="UP001597297">
    <property type="component" value="Unassembled WGS sequence"/>
</dbReference>
<protein>
    <recommendedName>
        <fullName evidence="5 7">Adenylate kinase</fullName>
        <shortName evidence="5">AK</shortName>
        <ecNumber evidence="5 7">2.7.4.3</ecNumber>
    </recommendedName>
    <alternativeName>
        <fullName evidence="5">ATP-AMP transphosphorylase</fullName>
    </alternativeName>
    <alternativeName>
        <fullName evidence="5">ATP:AMP phosphotransferase</fullName>
    </alternativeName>
    <alternativeName>
        <fullName evidence="5">Adenylate monophosphate kinase</fullName>
    </alternativeName>
</protein>
<feature type="binding site" evidence="5">
    <location>
        <begin position="11"/>
        <end position="16"/>
    </location>
    <ligand>
        <name>ATP</name>
        <dbReference type="ChEBI" id="CHEBI:30616"/>
    </ligand>
</feature>
<dbReference type="CDD" id="cd01428">
    <property type="entry name" value="ADK"/>
    <property type="match status" value="1"/>
</dbReference>
<dbReference type="InterPro" id="IPR006259">
    <property type="entry name" value="Adenyl_kin_sub"/>
</dbReference>
<feature type="binding site" evidence="5">
    <location>
        <position position="155"/>
    </location>
    <ligand>
        <name>AMP</name>
        <dbReference type="ChEBI" id="CHEBI:456215"/>
    </ligand>
</feature>
<keyword evidence="2 5" id="KW-0545">Nucleotide biosynthesis</keyword>
<evidence type="ECO:0000313" key="9">
    <source>
        <dbReference type="Proteomes" id="UP001597297"/>
    </source>
</evidence>
<sequence length="209" mass="22883">MHRIILMGPPASGKGTQSLRIQKLLGIPALSTGNLLRREVESGSELGAEVETYLNRGAYVPDALIMKMVAKWLEENVASGWLLDGFPRTLTQAQALENDSAFEAPTLAIALDVPKVVLEGRIIGRRECTECGATVSVQGGSDEKCPECGGELTSRADDDLENFRRRYTNYREQTQPLFDYYAAQGKLLAVDGVKSPDQVFAVIEQHLLS</sequence>
<keyword evidence="5" id="KW-0963">Cytoplasm</keyword>
<evidence type="ECO:0000256" key="4">
    <source>
        <dbReference type="ARBA" id="ARBA00022777"/>
    </source>
</evidence>
<keyword evidence="3 5" id="KW-0547">Nucleotide-binding</keyword>
<dbReference type="InterPro" id="IPR033690">
    <property type="entry name" value="Adenylat_kinase_CS"/>
</dbReference>
<feature type="binding site" evidence="5">
    <location>
        <begin position="58"/>
        <end position="60"/>
    </location>
    <ligand>
        <name>AMP</name>
        <dbReference type="ChEBI" id="CHEBI:456215"/>
    </ligand>
</feature>
<dbReference type="EMBL" id="JBHUJC010000041">
    <property type="protein sequence ID" value="MFD2277360.1"/>
    <property type="molecule type" value="Genomic_DNA"/>
</dbReference>
<dbReference type="RefSeq" id="WP_377093854.1">
    <property type="nucleotide sequence ID" value="NZ_JBHSJM010000001.1"/>
</dbReference>
<evidence type="ECO:0000313" key="8">
    <source>
        <dbReference type="EMBL" id="MFD2277360.1"/>
    </source>
</evidence>
<dbReference type="Pfam" id="PF00406">
    <property type="entry name" value="ADK"/>
    <property type="match status" value="1"/>
</dbReference>
<feature type="binding site" evidence="5">
    <location>
        <position position="92"/>
    </location>
    <ligand>
        <name>AMP</name>
        <dbReference type="ChEBI" id="CHEBI:456215"/>
    </ligand>
</feature>
<evidence type="ECO:0000256" key="5">
    <source>
        <dbReference type="HAMAP-Rule" id="MF_00235"/>
    </source>
</evidence>
<feature type="region of interest" description="NMP" evidence="5">
    <location>
        <begin position="31"/>
        <end position="60"/>
    </location>
</feature>
<name>A0ABW5E8T0_9BACT</name>
<comment type="domain">
    <text evidence="5">Consists of three domains, a large central CORE domain and two small peripheral domains, NMPbind and LID, which undergo movements during catalysis. The LID domain closes over the site of phosphoryl transfer upon ATP binding. Assembling and dissambling the active center during each catalytic cycle provides an effective means to prevent ATP hydrolysis.</text>
</comment>
<comment type="pathway">
    <text evidence="5">Purine metabolism; AMP biosynthesis via salvage pathway; AMP from ADP: step 1/1.</text>
</comment>
<keyword evidence="4 5" id="KW-0418">Kinase</keyword>
<comment type="function">
    <text evidence="5">Catalyzes the reversible transfer of the terminal phosphate group between ATP and AMP. Plays an important role in cellular energy homeostasis and in adenine nucleotide metabolism.</text>
</comment>
<dbReference type="SUPFAM" id="SSF52540">
    <property type="entry name" value="P-loop containing nucleoside triphosphate hydrolases"/>
    <property type="match status" value="1"/>
</dbReference>